<proteinExistence type="inferred from homology"/>
<gene>
    <name evidence="4" type="ORF">H171_3393</name>
</gene>
<dbReference type="GO" id="GO:0016977">
    <property type="term" value="F:chitosanase activity"/>
    <property type="evidence" value="ECO:0007669"/>
    <property type="project" value="UniProtKB-UniRule"/>
</dbReference>
<name>A0A2M8Z8Q9_9FIRM</name>
<dbReference type="PROSITE" id="PS60000">
    <property type="entry name" value="CHITOSANASE_46_80"/>
    <property type="match status" value="1"/>
</dbReference>
<dbReference type="Gene3D" id="1.20.141.10">
    <property type="entry name" value="Chitosanase, subunit A, domain 1"/>
    <property type="match status" value="1"/>
</dbReference>
<feature type="chain" id="PRO_5014954898" description="Chitosanase" evidence="3">
    <location>
        <begin position="25"/>
        <end position="277"/>
    </location>
</feature>
<comment type="catalytic activity">
    <reaction evidence="1">
        <text>Endohydrolysis of beta-(1-&gt;4)-linkages between D-glucosamine residues in a partly acetylated chitosan.</text>
        <dbReference type="EC" id="3.2.1.132"/>
    </reaction>
</comment>
<dbReference type="GO" id="GO:0005576">
    <property type="term" value="C:extracellular region"/>
    <property type="evidence" value="ECO:0007669"/>
    <property type="project" value="UniProtKB-SubCell"/>
</dbReference>
<feature type="active site" description="Nucleophile" evidence="2">
    <location>
        <position position="76"/>
    </location>
</feature>
<dbReference type="EC" id="3.2.1.132" evidence="1"/>
<comment type="caution">
    <text evidence="4">The sequence shown here is derived from an EMBL/GenBank/DDBJ whole genome shotgun (WGS) entry which is preliminary data.</text>
</comment>
<dbReference type="InterPro" id="IPR023346">
    <property type="entry name" value="Lysozyme-like_dom_sf"/>
</dbReference>
<dbReference type="GO" id="GO:0005975">
    <property type="term" value="P:carbohydrate metabolic process"/>
    <property type="evidence" value="ECO:0007669"/>
    <property type="project" value="UniProtKB-UniRule"/>
</dbReference>
<evidence type="ECO:0000256" key="1">
    <source>
        <dbReference type="PIRNR" id="PIRNR036551"/>
    </source>
</evidence>
<keyword evidence="1" id="KW-0326">Glycosidase</keyword>
<dbReference type="CDD" id="cd00978">
    <property type="entry name" value="chitosanase_GH46"/>
    <property type="match status" value="1"/>
</dbReference>
<sequence>MNKKANKIMVIVSLIGLLILTGCASNQTGGQLKKDEGSSSLKDSEKKEIAMELVSSAENSSLDWKAQYSYIEDIEDGRGYTAGIIGFCSGTGDMLQLVKGYTETKSENLLAKYIGALEKVNGSDSHEGLGEAFEDDWKAASEDAEFQEAQNKIRDDMYFNPAVDQAVKDGLSILGQFIYYDAIVMHGPGDGSVPYEESFPGIREAAINKAKSPADGGNEADYLTAFLDERDKVMKLESAHEDLSRTIAQRKFLKEENYSLQKPLVWEMYGDPFKIEQ</sequence>
<comment type="function">
    <text evidence="1">Aids in the defense against invading fungal pathogens by degrading their cell wall chitosan.</text>
</comment>
<dbReference type="Proteomes" id="UP000231092">
    <property type="component" value="Unassembled WGS sequence"/>
</dbReference>
<dbReference type="Pfam" id="PF01374">
    <property type="entry name" value="Glyco_hydro_46"/>
    <property type="match status" value="1"/>
</dbReference>
<dbReference type="RefSeq" id="WP_278282723.1">
    <property type="nucleotide sequence ID" value="NZ_PGET01000001.1"/>
</dbReference>
<evidence type="ECO:0000256" key="2">
    <source>
        <dbReference type="PIRSR" id="PIRSR036551-1"/>
    </source>
</evidence>
<organism evidence="4 5">
    <name type="scientific">[Clostridium] celerecrescens 18A</name>
    <dbReference type="NCBI Taxonomy" id="1286362"/>
    <lineage>
        <taxon>Bacteria</taxon>
        <taxon>Bacillati</taxon>
        <taxon>Bacillota</taxon>
        <taxon>Clostridia</taxon>
        <taxon>Lachnospirales</taxon>
        <taxon>Lachnospiraceae</taxon>
        <taxon>Lacrimispora</taxon>
    </lineage>
</organism>
<keyword evidence="3" id="KW-0732">Signal</keyword>
<dbReference type="AlphaFoldDB" id="A0A2M8Z8Q9"/>
<comment type="subcellular location">
    <subcellularLocation>
        <location evidence="1">Secreted</location>
    </subcellularLocation>
</comment>
<dbReference type="Gene3D" id="3.30.386.10">
    <property type="entry name" value="Chitosanase, subunit A, domain 2"/>
    <property type="match status" value="1"/>
</dbReference>
<dbReference type="PROSITE" id="PS51257">
    <property type="entry name" value="PROKAR_LIPOPROTEIN"/>
    <property type="match status" value="1"/>
</dbReference>
<dbReference type="EMBL" id="PGET01000001">
    <property type="protein sequence ID" value="PJJ29833.1"/>
    <property type="molecule type" value="Genomic_DNA"/>
</dbReference>
<evidence type="ECO:0000313" key="5">
    <source>
        <dbReference type="Proteomes" id="UP000231092"/>
    </source>
</evidence>
<protein>
    <recommendedName>
        <fullName evidence="1">Chitosanase</fullName>
        <ecNumber evidence="1">3.2.1.132</ecNumber>
    </recommendedName>
</protein>
<dbReference type="InterPro" id="IPR023099">
    <property type="entry name" value="Glyco_hydro_46_N"/>
</dbReference>
<keyword evidence="1" id="KW-0378">Hydrolase</keyword>
<evidence type="ECO:0000256" key="3">
    <source>
        <dbReference type="SAM" id="SignalP"/>
    </source>
</evidence>
<evidence type="ECO:0000313" key="4">
    <source>
        <dbReference type="EMBL" id="PJJ29833.1"/>
    </source>
</evidence>
<accession>A0A2M8Z8Q9</accession>
<dbReference type="SUPFAM" id="SSF53955">
    <property type="entry name" value="Lysozyme-like"/>
    <property type="match status" value="1"/>
</dbReference>
<feature type="active site" description="Proton donor" evidence="2">
    <location>
        <position position="58"/>
    </location>
</feature>
<feature type="signal peptide" evidence="3">
    <location>
        <begin position="1"/>
        <end position="24"/>
    </location>
</feature>
<comment type="similarity">
    <text evidence="1">Belongs to the glycosyl hydrolase 46 family.</text>
</comment>
<dbReference type="PIRSF" id="PIRSF036551">
    <property type="entry name" value="Chitosanase"/>
    <property type="match status" value="1"/>
</dbReference>
<reference evidence="4 5" key="1">
    <citation type="submission" date="2017-11" db="EMBL/GenBank/DDBJ databases">
        <title>Understudied soil microbes with underappreciated capabilities: Untangling the Clostridium saccharolyticum group.</title>
        <authorList>
            <person name="Leschine S."/>
        </authorList>
    </citation>
    <scope>NUCLEOTIDE SEQUENCE [LARGE SCALE GENOMIC DNA]</scope>
    <source>
        <strain evidence="4 5">18A</strain>
    </source>
</reference>
<dbReference type="InterPro" id="IPR000400">
    <property type="entry name" value="Glyco_hydro_46"/>
</dbReference>
<keyword evidence="1" id="KW-0964">Secreted</keyword>